<dbReference type="GO" id="GO:0030955">
    <property type="term" value="F:potassium ion binding"/>
    <property type="evidence" value="ECO:0007669"/>
    <property type="project" value="UniProtKB-UniRule"/>
</dbReference>
<keyword evidence="11 15" id="KW-0460">Magnesium</keyword>
<dbReference type="GO" id="GO:0005524">
    <property type="term" value="F:ATP binding"/>
    <property type="evidence" value="ECO:0007669"/>
    <property type="project" value="UniProtKB-KW"/>
</dbReference>
<dbReference type="Gene3D" id="3.40.1380.20">
    <property type="entry name" value="Pyruvate kinase, C-terminal domain"/>
    <property type="match status" value="1"/>
</dbReference>
<comment type="pathway">
    <text evidence="3 15">Carbohydrate degradation; glycolysis; pyruvate from D-glyceraldehyde 3-phosphate: step 5/5.</text>
</comment>
<keyword evidence="19" id="KW-1185">Reference proteome</keyword>
<dbReference type="UniPathway" id="UPA00109">
    <property type="reaction ID" value="UER00188"/>
</dbReference>
<dbReference type="NCBIfam" id="NF004491">
    <property type="entry name" value="PRK05826.1"/>
    <property type="match status" value="1"/>
</dbReference>
<evidence type="ECO:0000256" key="14">
    <source>
        <dbReference type="NCBIfam" id="TIGR01064"/>
    </source>
</evidence>
<dbReference type="FunFam" id="3.20.20.60:FF:000025">
    <property type="entry name" value="Pyruvate kinase"/>
    <property type="match status" value="1"/>
</dbReference>
<evidence type="ECO:0000259" key="16">
    <source>
        <dbReference type="Pfam" id="PF00224"/>
    </source>
</evidence>
<evidence type="ECO:0000256" key="5">
    <source>
        <dbReference type="ARBA" id="ARBA00012142"/>
    </source>
</evidence>
<sequence length="476" mass="51829">MRRTKIICTVGPATSTPERLQLLVDAGMNIARLNFSHGTYEFHSQTIHDLRKLTTPPQSPLALMQDLCGPKIRLGILPEEGLTVEPGQEVTFVLQEEGKTIDDLPLPMPTLFAMVRRDEPIMINDGRIKLIVSDRDADKIRAIVKIGGQISSRKGVNLPETRLPISSITEKDLQDLRFGIQHNVDWIAVSFVRSAVDLEPAKRMIEAAGVETRIVAKIERREAVENFDSILEVADGIMVARGDLGVEMPIDQVPLIQKDIIRRCNLAGKPVITATQMLESMISAPDPTRAEVTDVANSILDGTDAIMLSGETAVGKFPTATVEMMHKIAVRTEQSLPDGTKQHLMYPAGSLSATESVAEAACRIAYEVGAKAIVCNTSSGNTARMISKYRPQTPIVAITPNKITYHQLSMSWGVKAITIQPVHTAEEMLIKVVSSIVEMNLANDGEKIVITSGVPIGKSGTTSLIKVHTIGQPITN</sequence>
<comment type="similarity">
    <text evidence="4 15">Belongs to the pyruvate kinase family.</text>
</comment>
<dbReference type="Pfam" id="PF02887">
    <property type="entry name" value="PK_C"/>
    <property type="match status" value="1"/>
</dbReference>
<comment type="catalytic activity">
    <reaction evidence="15">
        <text>pyruvate + ATP = phosphoenolpyruvate + ADP + H(+)</text>
        <dbReference type="Rhea" id="RHEA:18157"/>
        <dbReference type="ChEBI" id="CHEBI:15361"/>
        <dbReference type="ChEBI" id="CHEBI:15378"/>
        <dbReference type="ChEBI" id="CHEBI:30616"/>
        <dbReference type="ChEBI" id="CHEBI:58702"/>
        <dbReference type="ChEBI" id="CHEBI:456216"/>
        <dbReference type="EC" id="2.7.1.40"/>
    </reaction>
</comment>
<evidence type="ECO:0000256" key="15">
    <source>
        <dbReference type="RuleBase" id="RU000504"/>
    </source>
</evidence>
<keyword evidence="8" id="KW-0547">Nucleotide-binding</keyword>
<keyword evidence="13 18" id="KW-0670">Pyruvate</keyword>
<evidence type="ECO:0000259" key="17">
    <source>
        <dbReference type="Pfam" id="PF02887"/>
    </source>
</evidence>
<feature type="domain" description="Pyruvate kinase C-terminal" evidence="17">
    <location>
        <begin position="355"/>
        <end position="468"/>
    </location>
</feature>
<name>A0A0V7ZP49_9CYAN</name>
<evidence type="ECO:0000256" key="1">
    <source>
        <dbReference type="ARBA" id="ARBA00001946"/>
    </source>
</evidence>
<evidence type="ECO:0000256" key="10">
    <source>
        <dbReference type="ARBA" id="ARBA00022840"/>
    </source>
</evidence>
<dbReference type="OrthoDB" id="9812123at2"/>
<keyword evidence="10" id="KW-0067">ATP-binding</keyword>
<comment type="cofactor">
    <cofactor evidence="1">
        <name>Mg(2+)</name>
        <dbReference type="ChEBI" id="CHEBI:18420"/>
    </cofactor>
</comment>
<dbReference type="InterPro" id="IPR015813">
    <property type="entry name" value="Pyrv/PenolPyrv_kinase-like_dom"/>
</dbReference>
<comment type="cofactor">
    <cofactor evidence="2">
        <name>K(+)</name>
        <dbReference type="ChEBI" id="CHEBI:29103"/>
    </cofactor>
</comment>
<evidence type="ECO:0000256" key="12">
    <source>
        <dbReference type="ARBA" id="ARBA00023152"/>
    </source>
</evidence>
<comment type="caution">
    <text evidence="18">The sequence shown here is derived from an EMBL/GenBank/DDBJ whole genome shotgun (WGS) entry which is preliminary data.</text>
</comment>
<keyword evidence="7" id="KW-0479">Metal-binding</keyword>
<dbReference type="SUPFAM" id="SSF51621">
    <property type="entry name" value="Phosphoenolpyruvate/pyruvate domain"/>
    <property type="match status" value="1"/>
</dbReference>
<evidence type="ECO:0000256" key="6">
    <source>
        <dbReference type="ARBA" id="ARBA00022679"/>
    </source>
</evidence>
<proteinExistence type="inferred from homology"/>
<dbReference type="GO" id="GO:0000287">
    <property type="term" value="F:magnesium ion binding"/>
    <property type="evidence" value="ECO:0007669"/>
    <property type="project" value="UniProtKB-UniRule"/>
</dbReference>
<evidence type="ECO:0000256" key="7">
    <source>
        <dbReference type="ARBA" id="ARBA00022723"/>
    </source>
</evidence>
<evidence type="ECO:0000313" key="18">
    <source>
        <dbReference type="EMBL" id="KST66203.1"/>
    </source>
</evidence>
<accession>A0A0V7ZP49</accession>
<evidence type="ECO:0000256" key="8">
    <source>
        <dbReference type="ARBA" id="ARBA00022741"/>
    </source>
</evidence>
<dbReference type="InterPro" id="IPR015806">
    <property type="entry name" value="Pyrv_Knase_insert_dom_sf"/>
</dbReference>
<evidence type="ECO:0000256" key="4">
    <source>
        <dbReference type="ARBA" id="ARBA00008663"/>
    </source>
</evidence>
<dbReference type="GO" id="GO:0016301">
    <property type="term" value="F:kinase activity"/>
    <property type="evidence" value="ECO:0007669"/>
    <property type="project" value="UniProtKB-KW"/>
</dbReference>
<protein>
    <recommendedName>
        <fullName evidence="5 14">Pyruvate kinase</fullName>
        <ecNumber evidence="5 14">2.7.1.40</ecNumber>
    </recommendedName>
</protein>
<keyword evidence="9 15" id="KW-0418">Kinase</keyword>
<dbReference type="PRINTS" id="PR01050">
    <property type="entry name" value="PYRUVTKNASE"/>
</dbReference>
<dbReference type="InterPro" id="IPR040442">
    <property type="entry name" value="Pyrv_kinase-like_dom_sf"/>
</dbReference>
<gene>
    <name evidence="18" type="ORF">BC008_24840</name>
</gene>
<evidence type="ECO:0000256" key="3">
    <source>
        <dbReference type="ARBA" id="ARBA00004997"/>
    </source>
</evidence>
<dbReference type="InterPro" id="IPR001697">
    <property type="entry name" value="Pyr_Knase"/>
</dbReference>
<dbReference type="PANTHER" id="PTHR11817">
    <property type="entry name" value="PYRUVATE KINASE"/>
    <property type="match status" value="1"/>
</dbReference>
<evidence type="ECO:0000313" key="19">
    <source>
        <dbReference type="Proteomes" id="UP000053372"/>
    </source>
</evidence>
<keyword evidence="12 15" id="KW-0324">Glycolysis</keyword>
<dbReference type="InterPro" id="IPR011037">
    <property type="entry name" value="Pyrv_Knase-like_insert_dom_sf"/>
</dbReference>
<dbReference type="SUPFAM" id="SSF50800">
    <property type="entry name" value="PK beta-barrel domain-like"/>
    <property type="match status" value="1"/>
</dbReference>
<dbReference type="NCBIfam" id="TIGR01064">
    <property type="entry name" value="pyruv_kin"/>
    <property type="match status" value="1"/>
</dbReference>
<dbReference type="NCBIfam" id="NF004978">
    <property type="entry name" value="PRK06354.1"/>
    <property type="match status" value="1"/>
</dbReference>
<keyword evidence="6 15" id="KW-0808">Transferase</keyword>
<dbReference type="EC" id="2.7.1.40" evidence="5 14"/>
<organism evidence="18 19">
    <name type="scientific">Mastigocoleus testarum BC008</name>
    <dbReference type="NCBI Taxonomy" id="371196"/>
    <lineage>
        <taxon>Bacteria</taxon>
        <taxon>Bacillati</taxon>
        <taxon>Cyanobacteriota</taxon>
        <taxon>Cyanophyceae</taxon>
        <taxon>Nostocales</taxon>
        <taxon>Hapalosiphonaceae</taxon>
        <taxon>Mastigocoleus</taxon>
    </lineage>
</organism>
<dbReference type="Gene3D" id="3.20.20.60">
    <property type="entry name" value="Phosphoenolpyruvate-binding domains"/>
    <property type="match status" value="1"/>
</dbReference>
<dbReference type="Pfam" id="PF00224">
    <property type="entry name" value="PK"/>
    <property type="match status" value="1"/>
</dbReference>
<dbReference type="Gene3D" id="2.40.33.10">
    <property type="entry name" value="PK beta-barrel domain-like"/>
    <property type="match status" value="1"/>
</dbReference>
<evidence type="ECO:0000256" key="9">
    <source>
        <dbReference type="ARBA" id="ARBA00022777"/>
    </source>
</evidence>
<dbReference type="InterPro" id="IPR015795">
    <property type="entry name" value="Pyrv_Knase_C"/>
</dbReference>
<dbReference type="Proteomes" id="UP000053372">
    <property type="component" value="Unassembled WGS sequence"/>
</dbReference>
<dbReference type="InterPro" id="IPR015793">
    <property type="entry name" value="Pyrv_Knase_brl"/>
</dbReference>
<dbReference type="EMBL" id="LMTZ01000098">
    <property type="protein sequence ID" value="KST66203.1"/>
    <property type="molecule type" value="Genomic_DNA"/>
</dbReference>
<reference evidence="18 19" key="1">
    <citation type="journal article" date="2015" name="Genome Announc.">
        <title>Draft Genome of the Euendolithic (true boring) Cyanobacterium Mastigocoleus testarum strain BC008.</title>
        <authorList>
            <person name="Guida B.S."/>
            <person name="Garcia-Pichel F."/>
        </authorList>
    </citation>
    <scope>NUCLEOTIDE SEQUENCE [LARGE SCALE GENOMIC DNA]</scope>
    <source>
        <strain evidence="18 19">BC008</strain>
    </source>
</reference>
<evidence type="ECO:0000256" key="11">
    <source>
        <dbReference type="ARBA" id="ARBA00022842"/>
    </source>
</evidence>
<dbReference type="GO" id="GO:0004743">
    <property type="term" value="F:pyruvate kinase activity"/>
    <property type="evidence" value="ECO:0007669"/>
    <property type="project" value="UniProtKB-UniRule"/>
</dbReference>
<dbReference type="AlphaFoldDB" id="A0A0V7ZP49"/>
<dbReference type="InterPro" id="IPR036918">
    <property type="entry name" value="Pyrv_Knase_C_sf"/>
</dbReference>
<dbReference type="RefSeq" id="WP_027846881.1">
    <property type="nucleotide sequence ID" value="NZ_LMTZ01000098.1"/>
</dbReference>
<dbReference type="SUPFAM" id="SSF52935">
    <property type="entry name" value="PK C-terminal domain-like"/>
    <property type="match status" value="1"/>
</dbReference>
<evidence type="ECO:0000256" key="13">
    <source>
        <dbReference type="ARBA" id="ARBA00023317"/>
    </source>
</evidence>
<evidence type="ECO:0000256" key="2">
    <source>
        <dbReference type="ARBA" id="ARBA00001958"/>
    </source>
</evidence>
<feature type="domain" description="Pyruvate kinase barrel" evidence="16">
    <location>
        <begin position="1"/>
        <end position="322"/>
    </location>
</feature>